<name>A0A139KA92_BACUN</name>
<feature type="transmembrane region" description="Helical" evidence="6">
    <location>
        <begin position="153"/>
        <end position="169"/>
    </location>
</feature>
<dbReference type="InterPro" id="IPR002797">
    <property type="entry name" value="Polysacc_synth"/>
</dbReference>
<evidence type="ECO:0000313" key="13">
    <source>
        <dbReference type="Proteomes" id="UP000466952"/>
    </source>
</evidence>
<feature type="transmembrane region" description="Helical" evidence="6">
    <location>
        <begin position="329"/>
        <end position="352"/>
    </location>
</feature>
<keyword evidence="2" id="KW-1003">Cell membrane</keyword>
<keyword evidence="4 6" id="KW-1133">Transmembrane helix</keyword>
<evidence type="ECO:0000256" key="4">
    <source>
        <dbReference type="ARBA" id="ARBA00022989"/>
    </source>
</evidence>
<proteinExistence type="predicted"/>
<dbReference type="Proteomes" id="UP001196342">
    <property type="component" value="Unassembled WGS sequence"/>
</dbReference>
<reference evidence="11 12" key="1">
    <citation type="submission" date="2018-08" db="EMBL/GenBank/DDBJ databases">
        <title>A genome reference for cultivated species of the human gut microbiota.</title>
        <authorList>
            <person name="Zou Y."/>
            <person name="Xue W."/>
            <person name="Luo G."/>
        </authorList>
    </citation>
    <scope>NUCLEOTIDE SEQUENCE [LARGE SCALE GENOMIC DNA]</scope>
    <source>
        <strain evidence="10 12">AM29-12AC</strain>
        <strain evidence="9 11">OM03-4</strain>
    </source>
</reference>
<dbReference type="Pfam" id="PF01943">
    <property type="entry name" value="Polysacc_synt"/>
    <property type="match status" value="1"/>
</dbReference>
<accession>A0A139KA92</accession>
<reference evidence="8 14" key="3">
    <citation type="submission" date="2020-12" db="EMBL/GenBank/DDBJ databases">
        <title>Microorganisms.</title>
        <authorList>
            <person name="Matos J."/>
            <person name="Faleiro L."/>
            <person name="Duarte I."/>
        </authorList>
    </citation>
    <scope>NUCLEOTIDE SEQUENCE [LARGE SCALE GENOMIC DNA]</scope>
    <source>
        <strain evidence="8 14">PtFD3Pch2</strain>
    </source>
</reference>
<evidence type="ECO:0000256" key="1">
    <source>
        <dbReference type="ARBA" id="ARBA00004651"/>
    </source>
</evidence>
<keyword evidence="5 6" id="KW-0472">Membrane</keyword>
<feature type="transmembrane region" description="Helical" evidence="6">
    <location>
        <begin position="238"/>
        <end position="256"/>
    </location>
</feature>
<evidence type="ECO:0000313" key="14">
    <source>
        <dbReference type="Proteomes" id="UP001196342"/>
    </source>
</evidence>
<feature type="transmembrane region" description="Helical" evidence="6">
    <location>
        <begin position="262"/>
        <end position="279"/>
    </location>
</feature>
<evidence type="ECO:0000313" key="12">
    <source>
        <dbReference type="Proteomes" id="UP000283601"/>
    </source>
</evidence>
<keyword evidence="14" id="KW-1185">Reference proteome</keyword>
<dbReference type="RefSeq" id="WP_004303994.1">
    <property type="nucleotide sequence ID" value="NZ_CACRTC010000044.1"/>
</dbReference>
<feature type="transmembrane region" description="Helical" evidence="6">
    <location>
        <begin position="47"/>
        <end position="66"/>
    </location>
</feature>
<keyword evidence="3 6" id="KW-0812">Transmembrane</keyword>
<gene>
    <name evidence="10" type="ORF">DW758_10495</name>
    <name evidence="9" type="ORF">DXB37_07095</name>
    <name evidence="7" type="ORF">GAP55_12465</name>
    <name evidence="8" type="ORF">JQN06_02800</name>
</gene>
<protein>
    <submittedName>
        <fullName evidence="7 9">Flippase</fullName>
    </submittedName>
</protein>
<dbReference type="EMBL" id="QSJZ01000007">
    <property type="protein sequence ID" value="RHE23239.1"/>
    <property type="molecule type" value="Genomic_DNA"/>
</dbReference>
<comment type="subcellular location">
    <subcellularLocation>
        <location evidence="1">Cell membrane</location>
        <topology evidence="1">Multi-pass membrane protein</topology>
    </subcellularLocation>
</comment>
<dbReference type="GeneID" id="77847515"/>
<dbReference type="PANTHER" id="PTHR30250:SF11">
    <property type="entry name" value="O-ANTIGEN TRANSPORTER-RELATED"/>
    <property type="match status" value="1"/>
</dbReference>
<feature type="transmembrane region" description="Helical" evidence="6">
    <location>
        <begin position="389"/>
        <end position="406"/>
    </location>
</feature>
<dbReference type="AlphaFoldDB" id="A0A139KA92"/>
<evidence type="ECO:0000313" key="10">
    <source>
        <dbReference type="EMBL" id="RHE23239.1"/>
    </source>
</evidence>
<dbReference type="GO" id="GO:0005886">
    <property type="term" value="C:plasma membrane"/>
    <property type="evidence" value="ECO:0007669"/>
    <property type="project" value="UniProtKB-SubCell"/>
</dbReference>
<dbReference type="EMBL" id="QSVA01000005">
    <property type="protein sequence ID" value="RGN94931.1"/>
    <property type="molecule type" value="Genomic_DNA"/>
</dbReference>
<reference evidence="7 13" key="2">
    <citation type="journal article" date="2019" name="Nat. Med.">
        <title>A library of human gut bacterial isolates paired with longitudinal multiomics data enables mechanistic microbiome research.</title>
        <authorList>
            <person name="Poyet M."/>
            <person name="Groussin M."/>
            <person name="Gibbons S.M."/>
            <person name="Avila-Pacheco J."/>
            <person name="Jiang X."/>
            <person name="Kearney S.M."/>
            <person name="Perrotta A.R."/>
            <person name="Berdy B."/>
            <person name="Zhao S."/>
            <person name="Lieberman T.D."/>
            <person name="Swanson P.K."/>
            <person name="Smith M."/>
            <person name="Roesemann S."/>
            <person name="Alexander J.E."/>
            <person name="Rich S.A."/>
            <person name="Livny J."/>
            <person name="Vlamakis H."/>
            <person name="Clish C."/>
            <person name="Bullock K."/>
            <person name="Deik A."/>
            <person name="Scott J."/>
            <person name="Pierce K.A."/>
            <person name="Xavier R.J."/>
            <person name="Alm E.J."/>
        </authorList>
    </citation>
    <scope>NUCLEOTIDE SEQUENCE [LARGE SCALE GENOMIC DNA]</scope>
    <source>
        <strain evidence="7 13">BIOML-A11</strain>
    </source>
</reference>
<evidence type="ECO:0000256" key="3">
    <source>
        <dbReference type="ARBA" id="ARBA00022692"/>
    </source>
</evidence>
<feature type="transmembrane region" description="Helical" evidence="6">
    <location>
        <begin position="20"/>
        <end position="41"/>
    </location>
</feature>
<feature type="transmembrane region" description="Helical" evidence="6">
    <location>
        <begin position="364"/>
        <end position="383"/>
    </location>
</feature>
<dbReference type="EMBL" id="WCTR01000008">
    <property type="protein sequence ID" value="KAB4211787.1"/>
    <property type="molecule type" value="Genomic_DNA"/>
</dbReference>
<feature type="transmembrane region" description="Helical" evidence="6">
    <location>
        <begin position="291"/>
        <end position="309"/>
    </location>
</feature>
<comment type="caution">
    <text evidence="9">The sequence shown here is derived from an EMBL/GenBank/DDBJ whole genome shotgun (WGS) entry which is preliminary data.</text>
</comment>
<evidence type="ECO:0000256" key="6">
    <source>
        <dbReference type="SAM" id="Phobius"/>
    </source>
</evidence>
<feature type="transmembrane region" description="Helical" evidence="6">
    <location>
        <begin position="87"/>
        <end position="114"/>
    </location>
</feature>
<sequence length="418" mass="47457">MTLSQVFKSRLLSNIWNQFLLYGFSSIIPILLIPYLLNVIGVEKYGLVNFAIIFSFYFQIFNEFGFDLSNVRHVVNNRDNQEKLGRIVSSILQCKFFLILCSLFVYILVVGLIPSLRNELTLYILAFIRLIGVVIAPYWLFRSMEDIKYITRISVPIKLLCILPIFLIVKSTDDYALVMLCYALETFVSGIVALFIAQKRYGIKLQIVSAQEVKFYLKDSIPFFSSTFLMRAYKTMNTLVLGFILGDFAVGLYTAAEKLHNAYSSFVSPLLSQIFYPYFTRIKNMGRATKMVLLLCIANTIALACIYFLSPYLIPIFIKTETASITTYFNLFLLLLAISVPADMFGFPYLGVLGKINEVNMTTIYSAIIYIIVVLVLILTHSISIGSVIWALIIANVGCLVLRLYLANKVRVGNVDKQ</sequence>
<dbReference type="Proteomes" id="UP000260759">
    <property type="component" value="Unassembled WGS sequence"/>
</dbReference>
<evidence type="ECO:0000313" key="9">
    <source>
        <dbReference type="EMBL" id="RGN94931.1"/>
    </source>
</evidence>
<evidence type="ECO:0000256" key="2">
    <source>
        <dbReference type="ARBA" id="ARBA00022475"/>
    </source>
</evidence>
<evidence type="ECO:0000313" key="8">
    <source>
        <dbReference type="EMBL" id="MBT8725105.1"/>
    </source>
</evidence>
<dbReference type="Proteomes" id="UP000283601">
    <property type="component" value="Unassembled WGS sequence"/>
</dbReference>
<dbReference type="EMBL" id="JAFBJK010000002">
    <property type="protein sequence ID" value="MBT8725105.1"/>
    <property type="molecule type" value="Genomic_DNA"/>
</dbReference>
<dbReference type="Proteomes" id="UP000466952">
    <property type="component" value="Unassembled WGS sequence"/>
</dbReference>
<feature type="transmembrane region" description="Helical" evidence="6">
    <location>
        <begin position="175"/>
        <end position="197"/>
    </location>
</feature>
<organism evidence="9 11">
    <name type="scientific">Bacteroides uniformis</name>
    <dbReference type="NCBI Taxonomy" id="820"/>
    <lineage>
        <taxon>Bacteria</taxon>
        <taxon>Pseudomonadati</taxon>
        <taxon>Bacteroidota</taxon>
        <taxon>Bacteroidia</taxon>
        <taxon>Bacteroidales</taxon>
        <taxon>Bacteroidaceae</taxon>
        <taxon>Bacteroides</taxon>
    </lineage>
</organism>
<dbReference type="InterPro" id="IPR050833">
    <property type="entry name" value="Poly_Biosynth_Transport"/>
</dbReference>
<evidence type="ECO:0000313" key="11">
    <source>
        <dbReference type="Proteomes" id="UP000260759"/>
    </source>
</evidence>
<dbReference type="PANTHER" id="PTHR30250">
    <property type="entry name" value="PST FAMILY PREDICTED COLANIC ACID TRANSPORTER"/>
    <property type="match status" value="1"/>
</dbReference>
<evidence type="ECO:0000256" key="5">
    <source>
        <dbReference type="ARBA" id="ARBA00023136"/>
    </source>
</evidence>
<evidence type="ECO:0000313" key="7">
    <source>
        <dbReference type="EMBL" id="KAB4211787.1"/>
    </source>
</evidence>
<feature type="transmembrane region" description="Helical" evidence="6">
    <location>
        <begin position="120"/>
        <end position="141"/>
    </location>
</feature>